<dbReference type="Proteomes" id="UP001239782">
    <property type="component" value="Chromosome"/>
</dbReference>
<reference evidence="3 4" key="1">
    <citation type="submission" date="2023-08" db="EMBL/GenBank/DDBJ databases">
        <title>Pleionea litopenaei sp. nov., isolated from stomach of juvenile Litopenaeus vannamei.</title>
        <authorList>
            <person name="Rho A.M."/>
            <person name="Hwang C.Y."/>
        </authorList>
    </citation>
    <scope>NUCLEOTIDE SEQUENCE [LARGE SCALE GENOMIC DNA]</scope>
    <source>
        <strain evidence="3 4">HL-JVS1</strain>
    </source>
</reference>
<dbReference type="CDD" id="cd02869">
    <property type="entry name" value="PseudoU_synth_RluA_like"/>
    <property type="match status" value="1"/>
</dbReference>
<dbReference type="Gene3D" id="3.30.2350.10">
    <property type="entry name" value="Pseudouridine synthase"/>
    <property type="match status" value="1"/>
</dbReference>
<dbReference type="KEGG" id="plei:Q9312_14265"/>
<comment type="similarity">
    <text evidence="1">Belongs to the pseudouridine synthase RluA family.</text>
</comment>
<feature type="domain" description="Pseudouridine synthase RsuA/RluA-like" evidence="2">
    <location>
        <begin position="13"/>
        <end position="153"/>
    </location>
</feature>
<dbReference type="InterPro" id="IPR020103">
    <property type="entry name" value="PsdUridine_synth_cat_dom_sf"/>
</dbReference>
<dbReference type="SUPFAM" id="SSF55120">
    <property type="entry name" value="Pseudouridine synthase"/>
    <property type="match status" value="1"/>
</dbReference>
<name>A0AA51RRX4_9GAMM</name>
<dbReference type="PANTHER" id="PTHR21600:SF87">
    <property type="entry name" value="RNA PSEUDOURIDYLATE SYNTHASE DOMAIN-CONTAINING PROTEIN 1"/>
    <property type="match status" value="1"/>
</dbReference>
<sequence>MEVSILEETLDWLAINKPIDSSIHSEQGVGLIAELKHRLNLEFLAPVHRLDKVTSGVLLLAKNSQAAAQLSQQFADREVNKIYIALTEGKPNKKQGCIKGDMEPARNGNWMLTRKCSNPAITYFYSLGYQHGVRLALLKPVTGKTHQLRVAMKSNGAPILGDTRYGKKDNASDRCYLHHYCLTFNDHGQRHQIKAPFLSGRYFLETELHTLIEEQLEKVGW</sequence>
<dbReference type="PANTHER" id="PTHR21600">
    <property type="entry name" value="MITOCHONDRIAL RNA PSEUDOURIDINE SYNTHASE"/>
    <property type="match status" value="1"/>
</dbReference>
<dbReference type="GO" id="GO:0003723">
    <property type="term" value="F:RNA binding"/>
    <property type="evidence" value="ECO:0007669"/>
    <property type="project" value="InterPro"/>
</dbReference>
<proteinExistence type="inferred from homology"/>
<dbReference type="GO" id="GO:0140098">
    <property type="term" value="F:catalytic activity, acting on RNA"/>
    <property type="evidence" value="ECO:0007669"/>
    <property type="project" value="UniProtKB-ARBA"/>
</dbReference>
<keyword evidence="4" id="KW-1185">Reference proteome</keyword>
<evidence type="ECO:0000256" key="1">
    <source>
        <dbReference type="ARBA" id="ARBA00010876"/>
    </source>
</evidence>
<dbReference type="InterPro" id="IPR006145">
    <property type="entry name" value="PsdUridine_synth_RsuA/RluA"/>
</dbReference>
<evidence type="ECO:0000259" key="2">
    <source>
        <dbReference type="Pfam" id="PF00849"/>
    </source>
</evidence>
<dbReference type="GO" id="GO:0009982">
    <property type="term" value="F:pseudouridine synthase activity"/>
    <property type="evidence" value="ECO:0007669"/>
    <property type="project" value="InterPro"/>
</dbReference>
<dbReference type="GO" id="GO:0000455">
    <property type="term" value="P:enzyme-directed rRNA pseudouridine synthesis"/>
    <property type="evidence" value="ECO:0007669"/>
    <property type="project" value="TreeGrafter"/>
</dbReference>
<accession>A0AA51RRX4</accession>
<dbReference type="Pfam" id="PF00849">
    <property type="entry name" value="PseudoU_synth_2"/>
    <property type="match status" value="1"/>
</dbReference>
<protein>
    <submittedName>
        <fullName evidence="3">Pseudouridine synthase</fullName>
    </submittedName>
</protein>
<gene>
    <name evidence="3" type="ORF">Q9312_14265</name>
</gene>
<dbReference type="InterPro" id="IPR050188">
    <property type="entry name" value="RluA_PseudoU_synthase"/>
</dbReference>
<dbReference type="InterPro" id="IPR006224">
    <property type="entry name" value="PsdUridine_synth_RluA-like_CS"/>
</dbReference>
<dbReference type="AlphaFoldDB" id="A0AA51RRX4"/>
<dbReference type="RefSeq" id="WP_309201529.1">
    <property type="nucleotide sequence ID" value="NZ_CP133548.1"/>
</dbReference>
<evidence type="ECO:0000313" key="3">
    <source>
        <dbReference type="EMBL" id="WMS86384.1"/>
    </source>
</evidence>
<organism evidence="3 4">
    <name type="scientific">Pleionea litopenaei</name>
    <dbReference type="NCBI Taxonomy" id="3070815"/>
    <lineage>
        <taxon>Bacteria</taxon>
        <taxon>Pseudomonadati</taxon>
        <taxon>Pseudomonadota</taxon>
        <taxon>Gammaproteobacteria</taxon>
        <taxon>Oceanospirillales</taxon>
        <taxon>Pleioneaceae</taxon>
        <taxon>Pleionea</taxon>
    </lineage>
</organism>
<dbReference type="EMBL" id="CP133548">
    <property type="protein sequence ID" value="WMS86384.1"/>
    <property type="molecule type" value="Genomic_DNA"/>
</dbReference>
<dbReference type="PROSITE" id="PS01129">
    <property type="entry name" value="PSI_RLU"/>
    <property type="match status" value="1"/>
</dbReference>
<evidence type="ECO:0000313" key="4">
    <source>
        <dbReference type="Proteomes" id="UP001239782"/>
    </source>
</evidence>